<dbReference type="AlphaFoldDB" id="A0A5B6VP11"/>
<feature type="domain" description="Tf2-1-like SH3-like" evidence="1">
    <location>
        <begin position="28"/>
        <end position="84"/>
    </location>
</feature>
<keyword evidence="3" id="KW-1185">Reference proteome</keyword>
<sequence>MIRDRKAASDRQKSYANLKRKEIEFQVGDRVFLNVSPWKKVLRFGHKGNLNLRFIGPYEIVERIGPIAYRLVLPSDPSHVISPVDVEIQTDLTYREEPIRILAGEIK</sequence>
<comment type="caution">
    <text evidence="2">The sequence shown here is derived from an EMBL/GenBank/DDBJ whole genome shotgun (WGS) entry which is preliminary data.</text>
</comment>
<dbReference type="InterPro" id="IPR056924">
    <property type="entry name" value="SH3_Tf2-1"/>
</dbReference>
<accession>A0A5B6VP11</accession>
<dbReference type="EMBL" id="SMMG02000006">
    <property type="protein sequence ID" value="KAA3470725.1"/>
    <property type="molecule type" value="Genomic_DNA"/>
</dbReference>
<dbReference type="OrthoDB" id="1600023at2759"/>
<proteinExistence type="predicted"/>
<organism evidence="2 3">
    <name type="scientific">Gossypium australe</name>
    <dbReference type="NCBI Taxonomy" id="47621"/>
    <lineage>
        <taxon>Eukaryota</taxon>
        <taxon>Viridiplantae</taxon>
        <taxon>Streptophyta</taxon>
        <taxon>Embryophyta</taxon>
        <taxon>Tracheophyta</taxon>
        <taxon>Spermatophyta</taxon>
        <taxon>Magnoliopsida</taxon>
        <taxon>eudicotyledons</taxon>
        <taxon>Gunneridae</taxon>
        <taxon>Pentapetalae</taxon>
        <taxon>rosids</taxon>
        <taxon>malvids</taxon>
        <taxon>Malvales</taxon>
        <taxon>Malvaceae</taxon>
        <taxon>Malvoideae</taxon>
        <taxon>Gossypium</taxon>
    </lineage>
</organism>
<protein>
    <submittedName>
        <fullName evidence="2">DNA/RNA polymerase superfamily protein</fullName>
    </submittedName>
</protein>
<dbReference type="PANTHER" id="PTHR46148">
    <property type="entry name" value="CHROMO DOMAIN-CONTAINING PROTEIN"/>
    <property type="match status" value="1"/>
</dbReference>
<reference evidence="3" key="1">
    <citation type="journal article" date="2019" name="Plant Biotechnol. J.">
        <title>Genome sequencing of the Australian wild diploid species Gossypium australe highlights disease resistance and delayed gland morphogenesis.</title>
        <authorList>
            <person name="Cai Y."/>
            <person name="Cai X."/>
            <person name="Wang Q."/>
            <person name="Wang P."/>
            <person name="Zhang Y."/>
            <person name="Cai C."/>
            <person name="Xu Y."/>
            <person name="Wang K."/>
            <person name="Zhou Z."/>
            <person name="Wang C."/>
            <person name="Geng S."/>
            <person name="Li B."/>
            <person name="Dong Q."/>
            <person name="Hou Y."/>
            <person name="Wang H."/>
            <person name="Ai P."/>
            <person name="Liu Z."/>
            <person name="Yi F."/>
            <person name="Sun M."/>
            <person name="An G."/>
            <person name="Cheng J."/>
            <person name="Zhang Y."/>
            <person name="Shi Q."/>
            <person name="Xie Y."/>
            <person name="Shi X."/>
            <person name="Chang Y."/>
            <person name="Huang F."/>
            <person name="Chen Y."/>
            <person name="Hong S."/>
            <person name="Mi L."/>
            <person name="Sun Q."/>
            <person name="Zhang L."/>
            <person name="Zhou B."/>
            <person name="Peng R."/>
            <person name="Zhang X."/>
            <person name="Liu F."/>
        </authorList>
    </citation>
    <scope>NUCLEOTIDE SEQUENCE [LARGE SCALE GENOMIC DNA]</scope>
    <source>
        <strain evidence="3">cv. PA1801</strain>
    </source>
</reference>
<gene>
    <name evidence="2" type="ORF">EPI10_016410</name>
</gene>
<evidence type="ECO:0000313" key="2">
    <source>
        <dbReference type="EMBL" id="KAA3470725.1"/>
    </source>
</evidence>
<evidence type="ECO:0000313" key="3">
    <source>
        <dbReference type="Proteomes" id="UP000325315"/>
    </source>
</evidence>
<dbReference type="Proteomes" id="UP000325315">
    <property type="component" value="Unassembled WGS sequence"/>
</dbReference>
<dbReference type="Pfam" id="PF24626">
    <property type="entry name" value="SH3_Tf2-1"/>
    <property type="match status" value="1"/>
</dbReference>
<dbReference type="PANTHER" id="PTHR46148:SF44">
    <property type="entry name" value="GAG-POL POLYPROTEIN"/>
    <property type="match status" value="1"/>
</dbReference>
<evidence type="ECO:0000259" key="1">
    <source>
        <dbReference type="Pfam" id="PF24626"/>
    </source>
</evidence>
<name>A0A5B6VP11_9ROSI</name>